<sequence length="152" mass="16924">MERGIEILGRKRTPRWNYKSWNSLPSPNRVRSSLHCPRNFELYSLLALVPVPITSHVPVPDNYGSTTHSRKKKSCIRMTPPDEALSLSFPPLHQNYIHVLRPSPLLSTIPTPSPAPSLSLPSHPAASPLPIQWPCSSIPPLFAEKRVATLSP</sequence>
<reference evidence="2" key="1">
    <citation type="journal article" date="2013" name="Science">
        <title>The Amborella genome and the evolution of flowering plants.</title>
        <authorList>
            <consortium name="Amborella Genome Project"/>
        </authorList>
    </citation>
    <scope>NUCLEOTIDE SEQUENCE [LARGE SCALE GENOMIC DNA]</scope>
</reference>
<dbReference type="HOGENOM" id="CLU_1724780_0_0_1"/>
<gene>
    <name evidence="1" type="ORF">AMTR_s00116p00095200</name>
</gene>
<dbReference type="Proteomes" id="UP000017836">
    <property type="component" value="Unassembled WGS sequence"/>
</dbReference>
<name>W1NSF8_AMBTC</name>
<dbReference type="EMBL" id="KI395851">
    <property type="protein sequence ID" value="ERM97779.1"/>
    <property type="molecule type" value="Genomic_DNA"/>
</dbReference>
<evidence type="ECO:0000313" key="2">
    <source>
        <dbReference type="Proteomes" id="UP000017836"/>
    </source>
</evidence>
<protein>
    <submittedName>
        <fullName evidence="1">Uncharacterized protein</fullName>
    </submittedName>
</protein>
<dbReference type="AlphaFoldDB" id="W1NSF8"/>
<dbReference type="Gramene" id="ERM97779">
    <property type="protein sequence ID" value="ERM97779"/>
    <property type="gene ID" value="AMTR_s00116p00095200"/>
</dbReference>
<accession>W1NSF8</accession>
<evidence type="ECO:0000313" key="1">
    <source>
        <dbReference type="EMBL" id="ERM97779.1"/>
    </source>
</evidence>
<proteinExistence type="predicted"/>
<organism evidence="1 2">
    <name type="scientific">Amborella trichopoda</name>
    <dbReference type="NCBI Taxonomy" id="13333"/>
    <lineage>
        <taxon>Eukaryota</taxon>
        <taxon>Viridiplantae</taxon>
        <taxon>Streptophyta</taxon>
        <taxon>Embryophyta</taxon>
        <taxon>Tracheophyta</taxon>
        <taxon>Spermatophyta</taxon>
        <taxon>Magnoliopsida</taxon>
        <taxon>Amborellales</taxon>
        <taxon>Amborellaceae</taxon>
        <taxon>Amborella</taxon>
    </lineage>
</organism>
<keyword evidence="2" id="KW-1185">Reference proteome</keyword>